<evidence type="ECO:0000256" key="2">
    <source>
        <dbReference type="SAM" id="Phobius"/>
    </source>
</evidence>
<proteinExistence type="predicted"/>
<evidence type="ECO:0000256" key="1">
    <source>
        <dbReference type="SAM" id="MobiDB-lite"/>
    </source>
</evidence>
<comment type="caution">
    <text evidence="3">The sequence shown here is derived from an EMBL/GenBank/DDBJ whole genome shotgun (WGS) entry which is preliminary data.</text>
</comment>
<keyword evidence="4" id="KW-1185">Reference proteome</keyword>
<organism evidence="3 4">
    <name type="scientific">Corallococcus aberystwythensis</name>
    <dbReference type="NCBI Taxonomy" id="2316722"/>
    <lineage>
        <taxon>Bacteria</taxon>
        <taxon>Pseudomonadati</taxon>
        <taxon>Myxococcota</taxon>
        <taxon>Myxococcia</taxon>
        <taxon>Myxococcales</taxon>
        <taxon>Cystobacterineae</taxon>
        <taxon>Myxococcaceae</taxon>
        <taxon>Corallococcus</taxon>
    </lineage>
</organism>
<evidence type="ECO:0000313" key="3">
    <source>
        <dbReference type="EMBL" id="RKH58648.1"/>
    </source>
</evidence>
<name>A0A3A8PRK4_9BACT</name>
<dbReference type="OrthoDB" id="5516795at2"/>
<sequence length="178" mass="18937">MSASPEPGQPGEPTPGPARPRNTGVRLGIAVTVFAAMAATALFILRLPAMKGSGAASPEQVANEARIQVLALCDAVQGFRDEHGDYVSIAPYPVPVPQRGEAVPFPQDHEDFHRIGFDPGPAVHLQYEVRVEESPVGEPEVSCFARADTDGDGLNAVYRIRLDANGMTTPVEAEHEGE</sequence>
<feature type="region of interest" description="Disordered" evidence="1">
    <location>
        <begin position="1"/>
        <end position="23"/>
    </location>
</feature>
<keyword evidence="2" id="KW-0472">Membrane</keyword>
<dbReference type="Proteomes" id="UP000267003">
    <property type="component" value="Unassembled WGS sequence"/>
</dbReference>
<keyword evidence="2" id="KW-0812">Transmembrane</keyword>
<dbReference type="EMBL" id="RAWK01000205">
    <property type="protein sequence ID" value="RKH58648.1"/>
    <property type="molecule type" value="Genomic_DNA"/>
</dbReference>
<dbReference type="AlphaFoldDB" id="A0A3A8PRK4"/>
<feature type="compositionally biased region" description="Pro residues" evidence="1">
    <location>
        <begin position="7"/>
        <end position="18"/>
    </location>
</feature>
<keyword evidence="2" id="KW-1133">Transmembrane helix</keyword>
<gene>
    <name evidence="3" type="ORF">D7W81_28730</name>
</gene>
<dbReference type="RefSeq" id="WP_120558595.1">
    <property type="nucleotide sequence ID" value="NZ_RAWK01000205.1"/>
</dbReference>
<accession>A0A3A8PRK4</accession>
<protein>
    <submittedName>
        <fullName evidence="3">Uncharacterized protein</fullName>
    </submittedName>
</protein>
<evidence type="ECO:0000313" key="4">
    <source>
        <dbReference type="Proteomes" id="UP000267003"/>
    </source>
</evidence>
<feature type="transmembrane region" description="Helical" evidence="2">
    <location>
        <begin position="25"/>
        <end position="45"/>
    </location>
</feature>
<reference evidence="4" key="1">
    <citation type="submission" date="2018-09" db="EMBL/GenBank/DDBJ databases">
        <authorList>
            <person name="Livingstone P.G."/>
            <person name="Whitworth D.E."/>
        </authorList>
    </citation>
    <scope>NUCLEOTIDE SEQUENCE [LARGE SCALE GENOMIC DNA]</scope>
    <source>
        <strain evidence="4">AB050A</strain>
    </source>
</reference>